<dbReference type="AlphaFoldDB" id="A0A821IP57"/>
<evidence type="ECO:0000313" key="3">
    <source>
        <dbReference type="Proteomes" id="UP000663848"/>
    </source>
</evidence>
<feature type="compositionally biased region" description="Polar residues" evidence="1">
    <location>
        <begin position="17"/>
        <end position="39"/>
    </location>
</feature>
<dbReference type="EMBL" id="CAJOBR010002741">
    <property type="protein sequence ID" value="CAF4701402.1"/>
    <property type="molecule type" value="Genomic_DNA"/>
</dbReference>
<evidence type="ECO:0000313" key="2">
    <source>
        <dbReference type="EMBL" id="CAF4701402.1"/>
    </source>
</evidence>
<proteinExistence type="predicted"/>
<protein>
    <submittedName>
        <fullName evidence="2">Uncharacterized protein</fullName>
    </submittedName>
</protein>
<evidence type="ECO:0000256" key="1">
    <source>
        <dbReference type="SAM" id="MobiDB-lite"/>
    </source>
</evidence>
<reference evidence="2" key="1">
    <citation type="submission" date="2021-02" db="EMBL/GenBank/DDBJ databases">
        <authorList>
            <person name="Nowell W R."/>
        </authorList>
    </citation>
    <scope>NUCLEOTIDE SEQUENCE</scope>
</reference>
<gene>
    <name evidence="2" type="ORF">QYT958_LOCUS17801</name>
</gene>
<comment type="caution">
    <text evidence="2">The sequence shown here is derived from an EMBL/GenBank/DDBJ whole genome shotgun (WGS) entry which is preliminary data.</text>
</comment>
<name>A0A821IP57_9BILA</name>
<organism evidence="2 3">
    <name type="scientific">Rotaria socialis</name>
    <dbReference type="NCBI Taxonomy" id="392032"/>
    <lineage>
        <taxon>Eukaryota</taxon>
        <taxon>Metazoa</taxon>
        <taxon>Spiralia</taxon>
        <taxon>Gnathifera</taxon>
        <taxon>Rotifera</taxon>
        <taxon>Eurotatoria</taxon>
        <taxon>Bdelloidea</taxon>
        <taxon>Philodinida</taxon>
        <taxon>Philodinidae</taxon>
        <taxon>Rotaria</taxon>
    </lineage>
</organism>
<feature type="region of interest" description="Disordered" evidence="1">
    <location>
        <begin position="17"/>
        <end position="40"/>
    </location>
</feature>
<accession>A0A821IP57</accession>
<dbReference type="Proteomes" id="UP000663848">
    <property type="component" value="Unassembled WGS sequence"/>
</dbReference>
<sequence>MLLLCRSITDTFESISTDKPISSKRPATSTKSSLDPETQSTEHVKLVRYQTSIKRIVVKSSWPCCNDLLDLRLECVDENFVDTKQKDTTK</sequence>